<accession>A0A7V3NTN0</accession>
<dbReference type="NCBIfam" id="TIGR01221">
    <property type="entry name" value="rmlC"/>
    <property type="match status" value="1"/>
</dbReference>
<dbReference type="UniPathway" id="UPA00124"/>
<evidence type="ECO:0000313" key="4">
    <source>
        <dbReference type="EMBL" id="HGB35307.1"/>
    </source>
</evidence>
<name>A0A7V3NTN0_UNCW3</name>
<comment type="similarity">
    <text evidence="3">Belongs to the dTDP-4-dehydrorhamnose 3,5-epimerase family.</text>
</comment>
<keyword evidence="3 4" id="KW-0413">Isomerase</keyword>
<dbReference type="Gene3D" id="2.60.120.10">
    <property type="entry name" value="Jelly Rolls"/>
    <property type="match status" value="1"/>
</dbReference>
<comment type="caution">
    <text evidence="4">The sequence shown here is derived from an EMBL/GenBank/DDBJ whole genome shotgun (WGS) entry which is preliminary data.</text>
</comment>
<dbReference type="PANTHER" id="PTHR21047:SF2">
    <property type="entry name" value="THYMIDINE DIPHOSPHO-4-KETO-RHAMNOSE 3,5-EPIMERASE"/>
    <property type="match status" value="1"/>
</dbReference>
<dbReference type="InterPro" id="IPR014710">
    <property type="entry name" value="RmlC-like_jellyroll"/>
</dbReference>
<dbReference type="InterPro" id="IPR011051">
    <property type="entry name" value="RmlC_Cupin_sf"/>
</dbReference>
<dbReference type="EC" id="5.1.3.13" evidence="3"/>
<dbReference type="EMBL" id="DTGD01000006">
    <property type="protein sequence ID" value="HGB35307.1"/>
    <property type="molecule type" value="Genomic_DNA"/>
</dbReference>
<comment type="catalytic activity">
    <reaction evidence="3">
        <text>dTDP-4-dehydro-6-deoxy-alpha-D-glucose = dTDP-4-dehydro-beta-L-rhamnose</text>
        <dbReference type="Rhea" id="RHEA:16969"/>
        <dbReference type="ChEBI" id="CHEBI:57649"/>
        <dbReference type="ChEBI" id="CHEBI:62830"/>
        <dbReference type="EC" id="5.1.3.13"/>
    </reaction>
</comment>
<dbReference type="GO" id="GO:0005829">
    <property type="term" value="C:cytosol"/>
    <property type="evidence" value="ECO:0007669"/>
    <property type="project" value="TreeGrafter"/>
</dbReference>
<sequence>MENFKFYNLELPGVVLIEPKAFEDHRGYFMEIFKENIYYDYLGVRFVQDNLSFSKKGVLRGLHFQKRPSAQAKLVMVVHGEIFDVAVDIRKGSPTFGKWVGVILSSTNKLQLFIPEGFAHGFCVLSETATVLYKTSAFYDRENERGIIWNDPEIAIDWPIKDPILSEKDGKLPPLAEADINFYYYET</sequence>
<feature type="site" description="Participates in a stacking interaction with the thymidine ring of dTDP-4-oxo-6-deoxyglucose" evidence="2">
    <location>
        <position position="139"/>
    </location>
</feature>
<evidence type="ECO:0000256" key="3">
    <source>
        <dbReference type="RuleBase" id="RU364069"/>
    </source>
</evidence>
<comment type="pathway">
    <text evidence="3">Carbohydrate biosynthesis; dTDP-L-rhamnose biosynthesis.</text>
</comment>
<dbReference type="Pfam" id="PF00908">
    <property type="entry name" value="dTDP_sugar_isom"/>
    <property type="match status" value="1"/>
</dbReference>
<comment type="subunit">
    <text evidence="3">Homodimer.</text>
</comment>
<feature type="active site" description="Proton acceptor" evidence="1">
    <location>
        <position position="63"/>
    </location>
</feature>
<protein>
    <recommendedName>
        <fullName evidence="3">dTDP-4-dehydrorhamnose 3,5-epimerase</fullName>
        <ecNumber evidence="3">5.1.3.13</ecNumber>
    </recommendedName>
    <alternativeName>
        <fullName evidence="3">Thymidine diphospho-4-keto-rhamnose 3,5-epimerase</fullName>
    </alternativeName>
</protein>
<feature type="active site" description="Proton donor" evidence="1">
    <location>
        <position position="133"/>
    </location>
</feature>
<reference evidence="4" key="1">
    <citation type="journal article" date="2020" name="mSystems">
        <title>Genome- and Community-Level Interaction Insights into Carbon Utilization and Element Cycling Functions of Hydrothermarchaeota in Hydrothermal Sediment.</title>
        <authorList>
            <person name="Zhou Z."/>
            <person name="Liu Y."/>
            <person name="Xu W."/>
            <person name="Pan J."/>
            <person name="Luo Z.H."/>
            <person name="Li M."/>
        </authorList>
    </citation>
    <scope>NUCLEOTIDE SEQUENCE [LARGE SCALE GENOMIC DNA]</scope>
    <source>
        <strain evidence="4">SpSt-754</strain>
    </source>
</reference>
<organism evidence="4">
    <name type="scientific">candidate division WOR-3 bacterium</name>
    <dbReference type="NCBI Taxonomy" id="2052148"/>
    <lineage>
        <taxon>Bacteria</taxon>
        <taxon>Bacteria division WOR-3</taxon>
    </lineage>
</organism>
<dbReference type="InterPro" id="IPR000888">
    <property type="entry name" value="RmlC-like"/>
</dbReference>
<dbReference type="SUPFAM" id="SSF51182">
    <property type="entry name" value="RmlC-like cupins"/>
    <property type="match status" value="1"/>
</dbReference>
<dbReference type="GO" id="GO:0019305">
    <property type="term" value="P:dTDP-rhamnose biosynthetic process"/>
    <property type="evidence" value="ECO:0007669"/>
    <property type="project" value="UniProtKB-UniRule"/>
</dbReference>
<gene>
    <name evidence="4" type="primary">rfbC</name>
    <name evidence="4" type="ORF">ENV38_00150</name>
</gene>
<dbReference type="GO" id="GO:0000271">
    <property type="term" value="P:polysaccharide biosynthetic process"/>
    <property type="evidence" value="ECO:0007669"/>
    <property type="project" value="TreeGrafter"/>
</dbReference>
<dbReference type="CDD" id="cd00438">
    <property type="entry name" value="cupin_RmlC"/>
    <property type="match status" value="1"/>
</dbReference>
<dbReference type="PANTHER" id="PTHR21047">
    <property type="entry name" value="DTDP-6-DEOXY-D-GLUCOSE-3,5 EPIMERASE"/>
    <property type="match status" value="1"/>
</dbReference>
<evidence type="ECO:0000256" key="1">
    <source>
        <dbReference type="PIRSR" id="PIRSR600888-1"/>
    </source>
</evidence>
<comment type="function">
    <text evidence="3">Catalyzes the epimerization of the C3' and C5'positions of dTDP-6-deoxy-D-xylo-4-hexulose, forming dTDP-6-deoxy-L-lyxo-4-hexulose.</text>
</comment>
<dbReference type="AlphaFoldDB" id="A0A7V3NTN0"/>
<dbReference type="GO" id="GO:0008830">
    <property type="term" value="F:dTDP-4-dehydrorhamnose 3,5-epimerase activity"/>
    <property type="evidence" value="ECO:0007669"/>
    <property type="project" value="UniProtKB-UniRule"/>
</dbReference>
<proteinExistence type="inferred from homology"/>
<evidence type="ECO:0000256" key="2">
    <source>
        <dbReference type="PIRSR" id="PIRSR600888-3"/>
    </source>
</evidence>